<dbReference type="EMBL" id="JAGKQH010000006">
    <property type="protein sequence ID" value="KAG6596949.1"/>
    <property type="molecule type" value="Genomic_DNA"/>
</dbReference>
<dbReference type="GO" id="GO:0000463">
    <property type="term" value="P:maturation of LSU-rRNA from tricistronic rRNA transcript (SSU-rRNA, 5.8S rRNA, LSU-rRNA)"/>
    <property type="evidence" value="ECO:0007669"/>
    <property type="project" value="TreeGrafter"/>
</dbReference>
<dbReference type="InterPro" id="IPR010613">
    <property type="entry name" value="PES"/>
</dbReference>
<dbReference type="PANTHER" id="PTHR12221">
    <property type="entry name" value="PESCADILLO - RELATED"/>
    <property type="match status" value="1"/>
</dbReference>
<name>A0AAV6NEB2_9ROSI</name>
<comment type="caution">
    <text evidence="3">The sequence shown here is derived from an EMBL/GenBank/DDBJ whole genome shotgun (WGS) entry which is preliminary data.</text>
</comment>
<dbReference type="InterPro" id="IPR001357">
    <property type="entry name" value="BRCT_dom"/>
</dbReference>
<comment type="subcellular location">
    <subcellularLocation>
        <location evidence="1">Nucleus</location>
    </subcellularLocation>
</comment>
<dbReference type="PANTHER" id="PTHR12221:SF6">
    <property type="entry name" value="PESCADILLO HOMOLOG"/>
    <property type="match status" value="1"/>
</dbReference>
<organism evidence="3 4">
    <name type="scientific">Cucurbita argyrosperma subsp. sororia</name>
    <dbReference type="NCBI Taxonomy" id="37648"/>
    <lineage>
        <taxon>Eukaryota</taxon>
        <taxon>Viridiplantae</taxon>
        <taxon>Streptophyta</taxon>
        <taxon>Embryophyta</taxon>
        <taxon>Tracheophyta</taxon>
        <taxon>Spermatophyta</taxon>
        <taxon>Magnoliopsida</taxon>
        <taxon>eudicotyledons</taxon>
        <taxon>Gunneridae</taxon>
        <taxon>Pentapetalae</taxon>
        <taxon>rosids</taxon>
        <taxon>fabids</taxon>
        <taxon>Cucurbitales</taxon>
        <taxon>Cucurbitaceae</taxon>
        <taxon>Cucurbiteae</taxon>
        <taxon>Cucurbita</taxon>
    </lineage>
</organism>
<dbReference type="AlphaFoldDB" id="A0AAV6NEB2"/>
<protein>
    <submittedName>
        <fullName evidence="3">Pescadillo-like protein</fullName>
    </submittedName>
</protein>
<proteinExistence type="predicted"/>
<evidence type="ECO:0000256" key="1">
    <source>
        <dbReference type="ARBA" id="ARBA00004123"/>
    </source>
</evidence>
<gene>
    <name evidence="3" type="primary">PES</name>
    <name evidence="3" type="ORF">SDJN03_10129</name>
</gene>
<sequence length="131" mass="14921">MHLVEDAAGKDDVEDENTRVCKNLFKNMKFFLSRSSRITAFGGMVCWEGDGAPFEESDETITYQIVDRPTQTHKFLSRDYVQPQWVFDCVNTRIILPTDGYLVGSVVSCFWFALRPKLIGDIVNEAEDTVS</sequence>
<feature type="domain" description="BRCT" evidence="2">
    <location>
        <begin position="20"/>
        <end position="103"/>
    </location>
</feature>
<dbReference type="GO" id="GO:0070545">
    <property type="term" value="C:PeBoW complex"/>
    <property type="evidence" value="ECO:0007669"/>
    <property type="project" value="TreeGrafter"/>
</dbReference>
<evidence type="ECO:0000313" key="4">
    <source>
        <dbReference type="Proteomes" id="UP000685013"/>
    </source>
</evidence>
<keyword evidence="4" id="KW-1185">Reference proteome</keyword>
<evidence type="ECO:0000313" key="3">
    <source>
        <dbReference type="EMBL" id="KAG6596949.1"/>
    </source>
</evidence>
<accession>A0AAV6NEB2</accession>
<dbReference type="GO" id="GO:0003723">
    <property type="term" value="F:RNA binding"/>
    <property type="evidence" value="ECO:0007669"/>
    <property type="project" value="TreeGrafter"/>
</dbReference>
<dbReference type="CDD" id="cd17709">
    <property type="entry name" value="BRCT_pescadillo_like"/>
    <property type="match status" value="1"/>
</dbReference>
<evidence type="ECO:0000259" key="2">
    <source>
        <dbReference type="PROSITE" id="PS50172"/>
    </source>
</evidence>
<feature type="non-terminal residue" evidence="3">
    <location>
        <position position="1"/>
    </location>
</feature>
<reference evidence="3 4" key="1">
    <citation type="journal article" date="2021" name="Hortic Res">
        <title>The domestication of Cucurbita argyrosperma as revealed by the genome of its wild relative.</title>
        <authorList>
            <person name="Barrera-Redondo J."/>
            <person name="Sanchez-de la Vega G."/>
            <person name="Aguirre-Liguori J.A."/>
            <person name="Castellanos-Morales G."/>
            <person name="Gutierrez-Guerrero Y.T."/>
            <person name="Aguirre-Dugua X."/>
            <person name="Aguirre-Planter E."/>
            <person name="Tenaillon M.I."/>
            <person name="Lira-Saade R."/>
            <person name="Eguiarte L.E."/>
        </authorList>
    </citation>
    <scope>NUCLEOTIDE SEQUENCE [LARGE SCALE GENOMIC DNA]</scope>
    <source>
        <strain evidence="3">JBR-2021</strain>
    </source>
</reference>
<dbReference type="PROSITE" id="PS50172">
    <property type="entry name" value="BRCT"/>
    <property type="match status" value="1"/>
</dbReference>
<dbReference type="Proteomes" id="UP000685013">
    <property type="component" value="Chromosome 6"/>
</dbReference>